<dbReference type="EMBL" id="ODYU01010013">
    <property type="protein sequence ID" value="SOQ54814.1"/>
    <property type="molecule type" value="Genomic_DNA"/>
</dbReference>
<evidence type="ECO:0000313" key="1">
    <source>
        <dbReference type="EMBL" id="SOQ54814.1"/>
    </source>
</evidence>
<name>A0A2H1WQV0_SPOFR</name>
<dbReference type="AlphaFoldDB" id="A0A2H1WQV0"/>
<sequence>MVAKTELFQQYRFSGAFYDKKAPYFCDASHALYASHATDFSLSCIETHTTASTDPNCTHGIISNVYMRCVPMTSYRMRTMRAMRACGRLPLHHYL</sequence>
<organism evidence="1">
    <name type="scientific">Spodoptera frugiperda</name>
    <name type="common">Fall armyworm</name>
    <dbReference type="NCBI Taxonomy" id="7108"/>
    <lineage>
        <taxon>Eukaryota</taxon>
        <taxon>Metazoa</taxon>
        <taxon>Ecdysozoa</taxon>
        <taxon>Arthropoda</taxon>
        <taxon>Hexapoda</taxon>
        <taxon>Insecta</taxon>
        <taxon>Pterygota</taxon>
        <taxon>Neoptera</taxon>
        <taxon>Endopterygota</taxon>
        <taxon>Lepidoptera</taxon>
        <taxon>Glossata</taxon>
        <taxon>Ditrysia</taxon>
        <taxon>Noctuoidea</taxon>
        <taxon>Noctuidae</taxon>
        <taxon>Amphipyrinae</taxon>
        <taxon>Spodoptera</taxon>
    </lineage>
</organism>
<reference evidence="1" key="1">
    <citation type="submission" date="2016-07" db="EMBL/GenBank/DDBJ databases">
        <authorList>
            <person name="Bretaudeau A."/>
        </authorList>
    </citation>
    <scope>NUCLEOTIDE SEQUENCE</scope>
    <source>
        <strain evidence="1">Rice</strain>
        <tissue evidence="1">Whole body</tissue>
    </source>
</reference>
<proteinExistence type="predicted"/>
<gene>
    <name evidence="1" type="ORF">SFRICE_031371</name>
</gene>
<protein>
    <submittedName>
        <fullName evidence="1">SFRICE_031371</fullName>
    </submittedName>
</protein>
<accession>A0A2H1WQV0</accession>